<dbReference type="InterPro" id="IPR050810">
    <property type="entry name" value="Bact_Secretion_Sys_Channel"/>
</dbReference>
<gene>
    <name evidence="6" type="ORF">GCM10010982_06040</name>
</gene>
<feature type="transmembrane region" description="Helical" evidence="3">
    <location>
        <begin position="6"/>
        <end position="26"/>
    </location>
</feature>
<feature type="region of interest" description="Disordered" evidence="2">
    <location>
        <begin position="466"/>
        <end position="506"/>
    </location>
</feature>
<sequence>MYSSKVGVSGIALWVLFGILFLYRLLVPDFAYAGGPLAEINDTVRVPIYKSRNLPLQKSANRVSVGNPEIADILILRSKELYIVGKALGTTNVMIWDEQDALVDVVNLEVTHDLLGLREHLHTYLPGEDIGVYSSQGQLVLSGQASSLGAMTRATELAQGFSDAASTEESKSRVLNMLSVGGAQQVMLEVVVAEVSTELSRTFDSNFQLLFSGSDAVGGLVNGSQMLDSVTDLSSKTTSITSTGSTSLSSGAFGSYLSGDMLINFSLDIAKRNGLAKILAEPNITALSGQKAQFLSGGEYPVPVPSREGTTIQYRDFGVGVSFLPTVLDSGKINLNLKVLVSELSNNNAVGITPIGSTASLVIPSIVKRTSETTVELGDGQTIAISGLLSDNLRERVDKLPGLGDVPILGQLFRSQQYVNGQSELVIMVTPRLVRPFNKQGVKLPTDGFVPSTDLEFYLLGKTSGHKGKGNQYAPSASNPEHTGVMHTRGTQEQYGHEVRNEGEQQ</sequence>
<dbReference type="RefSeq" id="WP_188690086.1">
    <property type="nucleotide sequence ID" value="NZ_BMLS01000001.1"/>
</dbReference>
<keyword evidence="7" id="KW-1185">Reference proteome</keyword>
<dbReference type="GO" id="GO:0015627">
    <property type="term" value="C:type II protein secretion system complex"/>
    <property type="evidence" value="ECO:0007669"/>
    <property type="project" value="TreeGrafter"/>
</dbReference>
<dbReference type="Pfam" id="PF13629">
    <property type="entry name" value="T2SS-T3SS_pil_N"/>
    <property type="match status" value="1"/>
</dbReference>
<reference evidence="6" key="2">
    <citation type="submission" date="2020-09" db="EMBL/GenBank/DDBJ databases">
        <authorList>
            <person name="Sun Q."/>
            <person name="Zhou Y."/>
        </authorList>
    </citation>
    <scope>NUCLEOTIDE SEQUENCE</scope>
    <source>
        <strain evidence="6">CGMCC 1.7086</strain>
    </source>
</reference>
<keyword evidence="3" id="KW-1133">Transmembrane helix</keyword>
<keyword evidence="3" id="KW-0472">Membrane</keyword>
<name>A0A917YRQ5_9ALTE</name>
<dbReference type="Proteomes" id="UP000606935">
    <property type="component" value="Unassembled WGS sequence"/>
</dbReference>
<comment type="caution">
    <text evidence="6">The sequence shown here is derived from an EMBL/GenBank/DDBJ whole genome shotgun (WGS) entry which is preliminary data.</text>
</comment>
<reference evidence="6" key="1">
    <citation type="journal article" date="2014" name="Int. J. Syst. Evol. Microbiol.">
        <title>Complete genome sequence of Corynebacterium casei LMG S-19264T (=DSM 44701T), isolated from a smear-ripened cheese.</title>
        <authorList>
            <consortium name="US DOE Joint Genome Institute (JGI-PGF)"/>
            <person name="Walter F."/>
            <person name="Albersmeier A."/>
            <person name="Kalinowski J."/>
            <person name="Ruckert C."/>
        </authorList>
    </citation>
    <scope>NUCLEOTIDE SEQUENCE</scope>
    <source>
        <strain evidence="6">CGMCC 1.7086</strain>
    </source>
</reference>
<feature type="domain" description="Type II/III secretion system secretin-like" evidence="4">
    <location>
        <begin position="271"/>
        <end position="435"/>
    </location>
</feature>
<evidence type="ECO:0000256" key="2">
    <source>
        <dbReference type="SAM" id="MobiDB-lite"/>
    </source>
</evidence>
<feature type="compositionally biased region" description="Basic and acidic residues" evidence="2">
    <location>
        <begin position="495"/>
        <end position="506"/>
    </location>
</feature>
<protein>
    <submittedName>
        <fullName evidence="6">Pilus assembly protein CpaC</fullName>
    </submittedName>
</protein>
<evidence type="ECO:0000313" key="7">
    <source>
        <dbReference type="Proteomes" id="UP000606935"/>
    </source>
</evidence>
<dbReference type="GO" id="GO:0009306">
    <property type="term" value="P:protein secretion"/>
    <property type="evidence" value="ECO:0007669"/>
    <property type="project" value="InterPro"/>
</dbReference>
<dbReference type="InterPro" id="IPR032789">
    <property type="entry name" value="T2SS-T3SS_pil_N"/>
</dbReference>
<comment type="similarity">
    <text evidence="1">Belongs to the bacterial secretin family.</text>
</comment>
<evidence type="ECO:0000259" key="4">
    <source>
        <dbReference type="Pfam" id="PF00263"/>
    </source>
</evidence>
<dbReference type="PRINTS" id="PR00811">
    <property type="entry name" value="BCTERIALGSPD"/>
</dbReference>
<keyword evidence="3" id="KW-0812">Transmembrane</keyword>
<proteinExistence type="inferred from homology"/>
<evidence type="ECO:0000256" key="3">
    <source>
        <dbReference type="SAM" id="Phobius"/>
    </source>
</evidence>
<dbReference type="PANTHER" id="PTHR30332">
    <property type="entry name" value="PROBABLE GENERAL SECRETION PATHWAY PROTEIN D"/>
    <property type="match status" value="1"/>
</dbReference>
<evidence type="ECO:0000256" key="1">
    <source>
        <dbReference type="RuleBase" id="RU004003"/>
    </source>
</evidence>
<dbReference type="PANTHER" id="PTHR30332:SF17">
    <property type="entry name" value="TYPE IV PILIATION SYSTEM PROTEIN DR_0774-RELATED"/>
    <property type="match status" value="1"/>
</dbReference>
<dbReference type="EMBL" id="BMLS01000001">
    <property type="protein sequence ID" value="GGO65084.1"/>
    <property type="molecule type" value="Genomic_DNA"/>
</dbReference>
<dbReference type="Pfam" id="PF00263">
    <property type="entry name" value="Secretin"/>
    <property type="match status" value="1"/>
</dbReference>
<dbReference type="AlphaFoldDB" id="A0A917YRQ5"/>
<organism evidence="6 7">
    <name type="scientific">Bowmanella pacifica</name>
    <dbReference type="NCBI Taxonomy" id="502051"/>
    <lineage>
        <taxon>Bacteria</taxon>
        <taxon>Pseudomonadati</taxon>
        <taxon>Pseudomonadota</taxon>
        <taxon>Gammaproteobacteria</taxon>
        <taxon>Alteromonadales</taxon>
        <taxon>Alteromonadaceae</taxon>
        <taxon>Bowmanella</taxon>
    </lineage>
</organism>
<dbReference type="InterPro" id="IPR004846">
    <property type="entry name" value="T2SS/T3SS_dom"/>
</dbReference>
<evidence type="ECO:0000313" key="6">
    <source>
        <dbReference type="EMBL" id="GGO65084.1"/>
    </source>
</evidence>
<accession>A0A917YRQ5</accession>
<dbReference type="InterPro" id="IPR001775">
    <property type="entry name" value="GspD/PilQ"/>
</dbReference>
<evidence type="ECO:0000259" key="5">
    <source>
        <dbReference type="Pfam" id="PF13629"/>
    </source>
</evidence>
<feature type="domain" description="Pilus formation protein N-terminal" evidence="5">
    <location>
        <begin position="42"/>
        <end position="111"/>
    </location>
</feature>